<feature type="transmembrane region" description="Helical" evidence="1">
    <location>
        <begin position="7"/>
        <end position="24"/>
    </location>
</feature>
<keyword evidence="1" id="KW-0472">Membrane</keyword>
<dbReference type="EMBL" id="CP054492">
    <property type="protein sequence ID" value="QOY51680.1"/>
    <property type="molecule type" value="Genomic_DNA"/>
</dbReference>
<name>A0A7S7LUQ4_9BACT</name>
<proteinExistence type="predicted"/>
<evidence type="ECO:0000313" key="3">
    <source>
        <dbReference type="Proteomes" id="UP000593994"/>
    </source>
</evidence>
<dbReference type="Proteomes" id="UP000593994">
    <property type="component" value="Chromosome"/>
</dbReference>
<gene>
    <name evidence="2" type="ORF">HUE88_11300</name>
</gene>
<sequence>MIKKIKIELLYFLIILIVLALLQHQDLLTSPLKRIDLMREKENYLHPLLWTSIVYSAIGVLRLAIKSIFYLKNRNKS</sequence>
<organism evidence="2 3">
    <name type="scientific">Candidatus Sulfurimonas baltica</name>
    <dbReference type="NCBI Taxonomy" id="2740404"/>
    <lineage>
        <taxon>Bacteria</taxon>
        <taxon>Pseudomonadati</taxon>
        <taxon>Campylobacterota</taxon>
        <taxon>Epsilonproteobacteria</taxon>
        <taxon>Campylobacterales</taxon>
        <taxon>Sulfurimonadaceae</taxon>
        <taxon>Sulfurimonas</taxon>
    </lineage>
</organism>
<dbReference type="RefSeq" id="WP_194369100.1">
    <property type="nucleotide sequence ID" value="NZ_CP054492.1"/>
</dbReference>
<evidence type="ECO:0000313" key="2">
    <source>
        <dbReference type="EMBL" id="QOY51680.1"/>
    </source>
</evidence>
<dbReference type="AlphaFoldDB" id="A0A7S7LUQ4"/>
<keyword evidence="1" id="KW-1133">Transmembrane helix</keyword>
<keyword evidence="1" id="KW-0812">Transmembrane</keyword>
<dbReference type="KEGG" id="sbal:HUE88_11300"/>
<feature type="transmembrane region" description="Helical" evidence="1">
    <location>
        <begin position="44"/>
        <end position="65"/>
    </location>
</feature>
<evidence type="ECO:0000256" key="1">
    <source>
        <dbReference type="SAM" id="Phobius"/>
    </source>
</evidence>
<keyword evidence="3" id="KW-1185">Reference proteome</keyword>
<reference evidence="2 3" key="1">
    <citation type="submission" date="2020-05" db="EMBL/GenBank/DDBJ databases">
        <title>Sulfurimonas marisnigri, sp. nov., and Sulfurimonas baltica, sp. nov., manganese oxide reducing chemolithoautotrophs of the class Epsilonproteobacteria isolated from the pelagic redoxclines of the Black and Baltic Seas and emended description of the genus Sulfurimonas.</title>
        <authorList>
            <person name="Henkel J.V."/>
            <person name="Laudan C."/>
            <person name="Werner J."/>
            <person name="Neu T."/>
            <person name="Plewe S."/>
            <person name="Sproer C."/>
            <person name="Bunk B."/>
            <person name="Schulz-Vogt H.N."/>
        </authorList>
    </citation>
    <scope>NUCLEOTIDE SEQUENCE [LARGE SCALE GENOMIC DNA]</scope>
    <source>
        <strain evidence="2 3">GD2</strain>
    </source>
</reference>
<protein>
    <submittedName>
        <fullName evidence="2">Uncharacterized protein</fullName>
    </submittedName>
</protein>
<accession>A0A7S7LUQ4</accession>